<dbReference type="InterPro" id="IPR018394">
    <property type="entry name" value="DNA_photolyase_1_CS_C"/>
</dbReference>
<dbReference type="PANTHER" id="PTHR11455">
    <property type="entry name" value="CRYPTOCHROME"/>
    <property type="match status" value="1"/>
</dbReference>
<evidence type="ECO:0000256" key="5">
    <source>
        <dbReference type="RuleBase" id="RU004182"/>
    </source>
</evidence>
<accession>A0ABW9QNC8</accession>
<gene>
    <name evidence="7" type="ORF">GHK86_00800</name>
</gene>
<dbReference type="PANTHER" id="PTHR11455:SF9">
    <property type="entry name" value="CRYPTOCHROME CIRCADIAN CLOCK 5 ISOFORM X1"/>
    <property type="match status" value="1"/>
</dbReference>
<dbReference type="InterPro" id="IPR002081">
    <property type="entry name" value="Cryptochrome/DNA_photolyase_1"/>
</dbReference>
<evidence type="ECO:0000256" key="3">
    <source>
        <dbReference type="ARBA" id="ARBA00022827"/>
    </source>
</evidence>
<dbReference type="InterPro" id="IPR036134">
    <property type="entry name" value="Crypto/Photolyase_FAD-like_sf"/>
</dbReference>
<evidence type="ECO:0000313" key="8">
    <source>
        <dbReference type="Proteomes" id="UP000437736"/>
    </source>
</evidence>
<dbReference type="Proteomes" id="UP000437736">
    <property type="component" value="Unassembled WGS sequence"/>
</dbReference>
<organism evidence="7 8">
    <name type="scientific">Acidiferrimicrobium australe</name>
    <dbReference type="NCBI Taxonomy" id="2664430"/>
    <lineage>
        <taxon>Bacteria</taxon>
        <taxon>Bacillati</taxon>
        <taxon>Actinomycetota</taxon>
        <taxon>Acidimicrobiia</taxon>
        <taxon>Acidimicrobiales</taxon>
        <taxon>Acidimicrobiaceae</taxon>
        <taxon>Acidiferrimicrobium</taxon>
    </lineage>
</organism>
<feature type="domain" description="Cryptochrome/DNA photolyase FAD-binding" evidence="6">
    <location>
        <begin position="88"/>
        <end position="284"/>
    </location>
</feature>
<comment type="caution">
    <text evidence="7">The sequence shown here is derived from an EMBL/GenBank/DDBJ whole genome shotgun (WGS) entry which is preliminary data.</text>
</comment>
<evidence type="ECO:0000256" key="4">
    <source>
        <dbReference type="ARBA" id="ARBA00022991"/>
    </source>
</evidence>
<dbReference type="Gene3D" id="1.25.40.80">
    <property type="match status" value="1"/>
</dbReference>
<comment type="cofactor">
    <cofactor evidence="1">
        <name>FAD</name>
        <dbReference type="ChEBI" id="CHEBI:57692"/>
    </cofactor>
</comment>
<feature type="non-terminal residue" evidence="7">
    <location>
        <position position="1"/>
    </location>
</feature>
<keyword evidence="8" id="KW-1185">Reference proteome</keyword>
<dbReference type="PROSITE" id="PS00394">
    <property type="entry name" value="DNA_PHOTOLYASES_1_1"/>
    <property type="match status" value="1"/>
</dbReference>
<comment type="similarity">
    <text evidence="5">Belongs to the DNA photolyase family.</text>
</comment>
<dbReference type="SUPFAM" id="SSF48173">
    <property type="entry name" value="Cryptochrome/photolyase FAD-binding domain"/>
    <property type="match status" value="1"/>
</dbReference>
<protein>
    <submittedName>
        <fullName evidence="7">Deoxyribodipyrimidine photo-lyase</fullName>
    </submittedName>
</protein>
<keyword evidence="4 5" id="KW-0157">Chromophore</keyword>
<sequence>VAWAGGVDGVGIPAPPALDAAIPTPGEAAAERRLEAFLRHELDRYGDARDDPGADATSRLSPYLHWGCLHPRTLLAPLDARRRGHATWRNELCWREFYADVLWHEPGSARRSLQAPMAAMRVDEGPEADERFAAWCEGRTGYPIVDAGMRQLRAEAWMHNRVRMITASFLVKDLHLDWGRGARWFMRHLVDGDLASNQHGWQWVAGTGTDAAPYFRVFNPVLQGRKFDPTGAYVRRWVPELAGVPDAHVHAPWELRQRPLGAGDYPDPIVDHHAERDEALARYAEVRGR</sequence>
<reference evidence="7 8" key="1">
    <citation type="submission" date="2019-11" db="EMBL/GenBank/DDBJ databases">
        <title>Acidiferrimicrobium australis gen. nov., sp. nov., an acidophilic and obligately heterotrophic, member of the Actinobacteria that catalyses dissimilatory oxido- reduction of iron isolated from metal-rich acidic water in Chile.</title>
        <authorList>
            <person name="Gonzalez D."/>
            <person name="Huber K."/>
            <person name="Hedrich S."/>
            <person name="Rojas-Villalobos C."/>
            <person name="Quatrini R."/>
            <person name="Dinamarca M.A."/>
            <person name="Schwarz A."/>
            <person name="Canales C."/>
            <person name="Nancucheo I."/>
        </authorList>
    </citation>
    <scope>NUCLEOTIDE SEQUENCE [LARGE SCALE GENOMIC DNA]</scope>
    <source>
        <strain evidence="7 8">USS-CCA1</strain>
    </source>
</reference>
<dbReference type="Gene3D" id="1.10.579.10">
    <property type="entry name" value="DNA Cyclobutane Dipyrimidine Photolyase, subunit A, domain 3"/>
    <property type="match status" value="1"/>
</dbReference>
<keyword evidence="2 5" id="KW-0285">Flavoprotein</keyword>
<evidence type="ECO:0000313" key="7">
    <source>
        <dbReference type="EMBL" id="MST31270.1"/>
    </source>
</evidence>
<name>A0ABW9QNC8_9ACTN</name>
<keyword evidence="3 5" id="KW-0274">FAD</keyword>
<evidence type="ECO:0000256" key="2">
    <source>
        <dbReference type="ARBA" id="ARBA00022630"/>
    </source>
</evidence>
<dbReference type="InterPro" id="IPR005101">
    <property type="entry name" value="Cryptochr/Photolyase_FAD-bd"/>
</dbReference>
<evidence type="ECO:0000256" key="1">
    <source>
        <dbReference type="ARBA" id="ARBA00001974"/>
    </source>
</evidence>
<dbReference type="Pfam" id="PF03441">
    <property type="entry name" value="FAD_binding_7"/>
    <property type="match status" value="1"/>
</dbReference>
<proteinExistence type="inferred from homology"/>
<dbReference type="PRINTS" id="PR00147">
    <property type="entry name" value="DNAPHOTLYASE"/>
</dbReference>
<evidence type="ECO:0000259" key="6">
    <source>
        <dbReference type="Pfam" id="PF03441"/>
    </source>
</evidence>
<dbReference type="EMBL" id="WJHE01000027">
    <property type="protein sequence ID" value="MST31270.1"/>
    <property type="molecule type" value="Genomic_DNA"/>
</dbReference>